<organism evidence="2">
    <name type="scientific">Polaromonas hydrogenivorans</name>
    <dbReference type="NCBI Taxonomy" id="335476"/>
    <lineage>
        <taxon>Bacteria</taxon>
        <taxon>Pseudomonadati</taxon>
        <taxon>Pseudomonadota</taxon>
        <taxon>Betaproteobacteria</taxon>
        <taxon>Burkholderiales</taxon>
        <taxon>Comamonadaceae</taxon>
        <taxon>Polaromonas</taxon>
    </lineage>
</organism>
<evidence type="ECO:0000256" key="1">
    <source>
        <dbReference type="SAM" id="Phobius"/>
    </source>
</evidence>
<feature type="transmembrane region" description="Helical" evidence="1">
    <location>
        <begin position="74"/>
        <end position="93"/>
    </location>
</feature>
<gene>
    <name evidence="2" type="ORF">ABLV49_18545</name>
</gene>
<dbReference type="EMBL" id="CP157675">
    <property type="protein sequence ID" value="XBP69851.1"/>
    <property type="molecule type" value="Genomic_DNA"/>
</dbReference>
<proteinExistence type="predicted"/>
<keyword evidence="1" id="KW-0472">Membrane</keyword>
<accession>A0AAU7LQE9</accession>
<dbReference type="AlphaFoldDB" id="A0AAU7LQE9"/>
<sequence length="222" mass="23618">MHSAESMTRPDTGLSPAATALSGWTSQRTAWLLFGPPAFMVAVRWLLQLADDRQNATPALSLAPVSTTTGMLDLLWPVALALAVLVAAGLVIRRLGWRRVMPVIGGAWLLLWLFGSGAMLERHLNRQGLFLQGMNAAATAPSAPVTARIVTTKFKPPSLRSLGGTELVLQVAGLEIPQRLLIDDARAAPLKLGDTVALQIAPGRFSGLFVTGWQASPATDSH</sequence>
<feature type="transmembrane region" description="Helical" evidence="1">
    <location>
        <begin position="30"/>
        <end position="47"/>
    </location>
</feature>
<keyword evidence="1" id="KW-0812">Transmembrane</keyword>
<keyword evidence="1" id="KW-1133">Transmembrane helix</keyword>
<feature type="transmembrane region" description="Helical" evidence="1">
    <location>
        <begin position="100"/>
        <end position="120"/>
    </location>
</feature>
<reference evidence="2" key="1">
    <citation type="submission" date="2024-05" db="EMBL/GenBank/DDBJ databases">
        <authorList>
            <person name="Bunk B."/>
            <person name="Swiderski J."/>
            <person name="Sproer C."/>
            <person name="Thiel V."/>
        </authorList>
    </citation>
    <scope>NUCLEOTIDE SEQUENCE</scope>
    <source>
        <strain evidence="2">DSM 17735</strain>
    </source>
</reference>
<evidence type="ECO:0000313" key="2">
    <source>
        <dbReference type="EMBL" id="XBP69851.1"/>
    </source>
</evidence>
<dbReference type="RefSeq" id="WP_349278760.1">
    <property type="nucleotide sequence ID" value="NZ_CBCSCU010000026.1"/>
</dbReference>
<evidence type="ECO:0008006" key="3">
    <source>
        <dbReference type="Google" id="ProtNLM"/>
    </source>
</evidence>
<protein>
    <recommendedName>
        <fullName evidence="3">DUF4131 domain-containing protein</fullName>
    </recommendedName>
</protein>
<name>A0AAU7LQE9_9BURK</name>